<reference evidence="2 3" key="1">
    <citation type="submission" date="2023-11" db="EMBL/GenBank/DDBJ databases">
        <title>Plant-associative lifestyle of Vibrio porteresiae and its evolutionary dynamics.</title>
        <authorList>
            <person name="Rameshkumar N."/>
            <person name="Kirti K."/>
        </authorList>
    </citation>
    <scope>NUCLEOTIDE SEQUENCE [LARGE SCALE GENOMIC DNA]</scope>
    <source>
        <strain evidence="2 3">MSSRF30</strain>
    </source>
</reference>
<dbReference type="Pfam" id="PF06226">
    <property type="entry name" value="DUF1007"/>
    <property type="match status" value="1"/>
</dbReference>
<organism evidence="2 3">
    <name type="scientific">Vibrio porteresiae DSM 19223</name>
    <dbReference type="NCBI Taxonomy" id="1123496"/>
    <lineage>
        <taxon>Bacteria</taxon>
        <taxon>Pseudomonadati</taxon>
        <taxon>Pseudomonadota</taxon>
        <taxon>Gammaproteobacteria</taxon>
        <taxon>Vibrionales</taxon>
        <taxon>Vibrionaceae</taxon>
        <taxon>Vibrio</taxon>
    </lineage>
</organism>
<keyword evidence="1" id="KW-0732">Signal</keyword>
<dbReference type="InterPro" id="IPR016537">
    <property type="entry name" value="UCP008159_ABC"/>
</dbReference>
<feature type="chain" id="PRO_5047510620" evidence="1">
    <location>
        <begin position="33"/>
        <end position="226"/>
    </location>
</feature>
<dbReference type="EMBL" id="CP138204">
    <property type="protein sequence ID" value="WPC76063.1"/>
    <property type="molecule type" value="Genomic_DNA"/>
</dbReference>
<sequence>MLFSALPRAIARITIPCIAACGLLPLSFSASAHPHSWIDMTTEIQGNGQAITGFHMIWQFDLMTTAYLFDGEDMTPKHKQDTLNKLAKSILNNMLTTHYFTYFYHEKTPIKYKTGESPVLTTHGGKATFVFDLPLAKPYPLTQDPLKLLIFDPTYYVDMSWKNRSNIKLAPELAKQCQYEIVEPHPTPKQVAYASELPADADPDDTLGQLFTQSLVLTCQPTTQPQ</sequence>
<protein>
    <submittedName>
        <fullName evidence="2">DUF1007 family protein</fullName>
    </submittedName>
</protein>
<accession>A0ABZ0QHU1</accession>
<name>A0ABZ0QHU1_9VIBR</name>
<dbReference type="PIRSF" id="PIRSF008159">
    <property type="entry name" value="UCP008159_ABC"/>
    <property type="match status" value="1"/>
</dbReference>
<dbReference type="InterPro" id="IPR010412">
    <property type="entry name" value="DUF1007"/>
</dbReference>
<evidence type="ECO:0000256" key="1">
    <source>
        <dbReference type="SAM" id="SignalP"/>
    </source>
</evidence>
<evidence type="ECO:0000313" key="3">
    <source>
        <dbReference type="Proteomes" id="UP001304071"/>
    </source>
</evidence>
<keyword evidence="3" id="KW-1185">Reference proteome</keyword>
<evidence type="ECO:0000313" key="2">
    <source>
        <dbReference type="EMBL" id="WPC76063.1"/>
    </source>
</evidence>
<feature type="signal peptide" evidence="1">
    <location>
        <begin position="1"/>
        <end position="32"/>
    </location>
</feature>
<gene>
    <name evidence="2" type="ORF">R8Z52_24440</name>
</gene>
<dbReference type="Proteomes" id="UP001304071">
    <property type="component" value="Chromosome 2"/>
</dbReference>
<dbReference type="RefSeq" id="WP_318757820.1">
    <property type="nucleotide sequence ID" value="NZ_CP138204.1"/>
</dbReference>
<proteinExistence type="predicted"/>